<dbReference type="HOGENOM" id="CLU_3398310_0_0_11"/>
<sequence>MTTPNTVRVLVPEPRVPGHSTAASPAREAIK</sequence>
<evidence type="ECO:0000256" key="1">
    <source>
        <dbReference type="SAM" id="MobiDB-lite"/>
    </source>
</evidence>
<evidence type="ECO:0000313" key="2">
    <source>
        <dbReference type="EMBL" id="EIE99305.1"/>
    </source>
</evidence>
<protein>
    <submittedName>
        <fullName evidence="2">Uncharacterized protein</fullName>
    </submittedName>
</protein>
<proteinExistence type="predicted"/>
<organism evidence="2 3">
    <name type="scientific">Saccharomonospora glauca K62</name>
    <dbReference type="NCBI Taxonomy" id="928724"/>
    <lineage>
        <taxon>Bacteria</taxon>
        <taxon>Bacillati</taxon>
        <taxon>Actinomycetota</taxon>
        <taxon>Actinomycetes</taxon>
        <taxon>Pseudonocardiales</taxon>
        <taxon>Pseudonocardiaceae</taxon>
        <taxon>Saccharomonospora</taxon>
    </lineage>
</organism>
<reference evidence="2 3" key="1">
    <citation type="submission" date="2011-09" db="EMBL/GenBank/DDBJ databases">
        <authorList>
            <consortium name="US DOE Joint Genome Institute (JGI-PGF)"/>
            <person name="Lucas S."/>
            <person name="Han J."/>
            <person name="Lapidus A."/>
            <person name="Cheng J.-F."/>
            <person name="Goodwin L."/>
            <person name="Pitluck S."/>
            <person name="Peters L."/>
            <person name="Land M.L."/>
            <person name="Hauser L."/>
            <person name="Brambilla E."/>
            <person name="Klenk H.-P."/>
            <person name="Woyke T.J."/>
        </authorList>
    </citation>
    <scope>NUCLEOTIDE SEQUENCE [LARGE SCALE GENOMIC DNA]</scope>
    <source>
        <strain evidence="2 3">K62</strain>
    </source>
</reference>
<keyword evidence="3" id="KW-1185">Reference proteome</keyword>
<dbReference type="EMBL" id="CM001484">
    <property type="protein sequence ID" value="EIE99305.1"/>
    <property type="molecule type" value="Genomic_DNA"/>
</dbReference>
<dbReference type="Proteomes" id="UP000005087">
    <property type="component" value="Chromosome"/>
</dbReference>
<gene>
    <name evidence="2" type="ORF">SacglDRAFT_02412</name>
</gene>
<reference evidence="3" key="2">
    <citation type="submission" date="2012-01" db="EMBL/GenBank/DDBJ databases">
        <title>Noncontiguous Finished sequence of chromosome of Saccharomonospora glauca K62.</title>
        <authorList>
            <consortium name="US DOE Joint Genome Institute"/>
            <person name="Lucas S."/>
            <person name="Han J."/>
            <person name="Lapidus A."/>
            <person name="Cheng J.-F."/>
            <person name="Goodwin L."/>
            <person name="Pitluck S."/>
            <person name="Peters L."/>
            <person name="Mikhailova N."/>
            <person name="Held B."/>
            <person name="Detter J.C."/>
            <person name="Han C."/>
            <person name="Tapia R."/>
            <person name="Land M."/>
            <person name="Hauser L."/>
            <person name="Kyrpides N."/>
            <person name="Ivanova N."/>
            <person name="Pagani I."/>
            <person name="Brambilla E.-M."/>
            <person name="Klenk H.-P."/>
            <person name="Woyke T."/>
        </authorList>
    </citation>
    <scope>NUCLEOTIDE SEQUENCE [LARGE SCALE GENOMIC DNA]</scope>
    <source>
        <strain evidence="3">K62</strain>
    </source>
</reference>
<dbReference type="AlphaFoldDB" id="I1D2Y1"/>
<accession>I1D2Y1</accession>
<evidence type="ECO:0000313" key="3">
    <source>
        <dbReference type="Proteomes" id="UP000005087"/>
    </source>
</evidence>
<feature type="region of interest" description="Disordered" evidence="1">
    <location>
        <begin position="12"/>
        <end position="31"/>
    </location>
</feature>
<name>I1D2Y1_9PSEU</name>